<evidence type="ECO:0000256" key="5">
    <source>
        <dbReference type="ARBA" id="ARBA00023136"/>
    </source>
</evidence>
<dbReference type="PANTHER" id="PTHR30028:SF0">
    <property type="entry name" value="PROTEIN ALUMINUM SENSITIVE 3"/>
    <property type="match status" value="1"/>
</dbReference>
<evidence type="ECO:0000256" key="3">
    <source>
        <dbReference type="ARBA" id="ARBA00022692"/>
    </source>
</evidence>
<feature type="transmembrane region" description="Helical" evidence="6">
    <location>
        <begin position="42"/>
        <end position="60"/>
    </location>
</feature>
<dbReference type="EMBL" id="FWZU01000002">
    <property type="protein sequence ID" value="SMF03917.1"/>
    <property type="molecule type" value="Genomic_DNA"/>
</dbReference>
<comment type="subcellular location">
    <subcellularLocation>
        <location evidence="1">Membrane</location>
        <topology evidence="1">Multi-pass membrane protein</topology>
    </subcellularLocation>
</comment>
<dbReference type="GO" id="GO:0005886">
    <property type="term" value="C:plasma membrane"/>
    <property type="evidence" value="ECO:0007669"/>
    <property type="project" value="TreeGrafter"/>
</dbReference>
<keyword evidence="5 6" id="KW-0472">Membrane</keyword>
<keyword evidence="8" id="KW-1185">Reference proteome</keyword>
<dbReference type="RefSeq" id="WP_085100101.1">
    <property type="nucleotide sequence ID" value="NZ_FWZU01000002.1"/>
</dbReference>
<dbReference type="STRING" id="1519643.SAMN06295933_1318"/>
<reference evidence="8" key="1">
    <citation type="submission" date="2017-04" db="EMBL/GenBank/DDBJ databases">
        <authorList>
            <person name="Varghese N."/>
            <person name="Submissions S."/>
        </authorList>
    </citation>
    <scope>NUCLEOTIDE SEQUENCE [LARGE SCALE GENOMIC DNA]</scope>
    <source>
        <strain evidence="8">K3S</strain>
    </source>
</reference>
<comment type="similarity">
    <text evidence="2">Belongs to the UPF0014 family.</text>
</comment>
<keyword evidence="4 6" id="KW-1133">Transmembrane helix</keyword>
<dbReference type="PANTHER" id="PTHR30028">
    <property type="entry name" value="UPF0014 INNER MEMBRANE PROTEIN YBBM-RELATED"/>
    <property type="match status" value="1"/>
</dbReference>
<evidence type="ECO:0000256" key="2">
    <source>
        <dbReference type="ARBA" id="ARBA00005268"/>
    </source>
</evidence>
<organism evidence="7 8">
    <name type="scientific">Desulfovibrio gilichinskyi</name>
    <dbReference type="NCBI Taxonomy" id="1519643"/>
    <lineage>
        <taxon>Bacteria</taxon>
        <taxon>Pseudomonadati</taxon>
        <taxon>Thermodesulfobacteriota</taxon>
        <taxon>Desulfovibrionia</taxon>
        <taxon>Desulfovibrionales</taxon>
        <taxon>Desulfovibrionaceae</taxon>
        <taxon>Desulfovibrio</taxon>
    </lineage>
</organism>
<evidence type="ECO:0000313" key="7">
    <source>
        <dbReference type="EMBL" id="SMF03917.1"/>
    </source>
</evidence>
<accession>A0A1X7CVF8</accession>
<dbReference type="Proteomes" id="UP000192906">
    <property type="component" value="Unassembled WGS sequence"/>
</dbReference>
<feature type="transmembrane region" description="Helical" evidence="6">
    <location>
        <begin position="6"/>
        <end position="30"/>
    </location>
</feature>
<keyword evidence="3 6" id="KW-0812">Transmembrane</keyword>
<dbReference type="Pfam" id="PF03649">
    <property type="entry name" value="UPF0014"/>
    <property type="match status" value="1"/>
</dbReference>
<feature type="transmembrane region" description="Helical" evidence="6">
    <location>
        <begin position="225"/>
        <end position="246"/>
    </location>
</feature>
<gene>
    <name evidence="7" type="ORF">SAMN06295933_1318</name>
</gene>
<feature type="transmembrane region" description="Helical" evidence="6">
    <location>
        <begin position="95"/>
        <end position="116"/>
    </location>
</feature>
<evidence type="ECO:0000256" key="1">
    <source>
        <dbReference type="ARBA" id="ARBA00004141"/>
    </source>
</evidence>
<proteinExistence type="inferred from homology"/>
<feature type="transmembrane region" description="Helical" evidence="6">
    <location>
        <begin position="191"/>
        <end position="213"/>
    </location>
</feature>
<evidence type="ECO:0000313" key="8">
    <source>
        <dbReference type="Proteomes" id="UP000192906"/>
    </source>
</evidence>
<dbReference type="InterPro" id="IPR005226">
    <property type="entry name" value="UPF0014_fam"/>
</dbReference>
<dbReference type="AlphaFoldDB" id="A0A1X7CVF8"/>
<evidence type="ECO:0000256" key="6">
    <source>
        <dbReference type="SAM" id="Phobius"/>
    </source>
</evidence>
<dbReference type="OrthoDB" id="9791807at2"/>
<feature type="transmembrane region" description="Helical" evidence="6">
    <location>
        <begin position="128"/>
        <end position="148"/>
    </location>
</feature>
<name>A0A1X7CVF8_9BACT</name>
<protein>
    <submittedName>
        <fullName evidence="7">Putative ABC transport system permease protein</fullName>
    </submittedName>
</protein>
<evidence type="ECO:0000256" key="4">
    <source>
        <dbReference type="ARBA" id="ARBA00022989"/>
    </source>
</evidence>
<sequence length="270" mass="29462">MTSGFISISWVQLLVALSLVTISGAVSVYYQLKLEKDLAIGAARTFLQLLAMGYVLNVLFGLNNALLVMGLYSIMAFFSVRIVHGRVKEKSVSYLLPTTIAVFFSCTLITALVTKVVIGADPWWTPQYFIPIGGMVAGNSMNALAISLERFFSELRTRRDEVEMMLCYGADYKEATVDIFRKALRAGMIPSINAMMGVGLVSIPGMMTGQILAGANPEEAVRYQIVVMFMLVASTALSSIIVLLLVRKRCFSSAMTLLLKKLGGQVDNGK</sequence>